<evidence type="ECO:0000256" key="5">
    <source>
        <dbReference type="ARBA" id="ARBA00023136"/>
    </source>
</evidence>
<gene>
    <name evidence="7" type="ORF">PQJ73_27805</name>
</gene>
<proteinExistence type="inferred from homology"/>
<evidence type="ECO:0000256" key="2">
    <source>
        <dbReference type="ARBA" id="ARBA00005587"/>
    </source>
</evidence>
<comment type="caution">
    <text evidence="7">The sequence shown here is derived from an EMBL/GenBank/DDBJ whole genome shotgun (WGS) entry which is preliminary data.</text>
</comment>
<sequence>MAEQKVGNPAVVGLAGFGLTTMVLQFHNVGWMGIGPVVWLGLIFGGLAQMVAGLQEQKTGNNFGYCAFTAYGCFWIALALLLIGNHYNLYVSSKSDIGWFLIAWTLFTAILWVGAMRISGALALTFTLLLGGFVLLDLAHFGFPELTVVAGYELMLCAAMAWYIMAHLIFADVFGRDVLPVGKPWLRAPAAPVAAAAPRPSAAPVAALEVAGAKG</sequence>
<dbReference type="NCBIfam" id="NF038013">
    <property type="entry name" value="AceTr_1"/>
    <property type="match status" value="1"/>
</dbReference>
<evidence type="ECO:0000256" key="1">
    <source>
        <dbReference type="ARBA" id="ARBA00004141"/>
    </source>
</evidence>
<dbReference type="InterPro" id="IPR047623">
    <property type="entry name" value="SatP"/>
</dbReference>
<comment type="similarity">
    <text evidence="2">Belongs to the acetate uptake transporter (AceTr) (TC 2.A.96) family.</text>
</comment>
<organism evidence="7 8">
    <name type="scientific">Rhodoplanes tepidamans</name>
    <name type="common">Rhodoplanes cryptolactis</name>
    <dbReference type="NCBI Taxonomy" id="200616"/>
    <lineage>
        <taxon>Bacteria</taxon>
        <taxon>Pseudomonadati</taxon>
        <taxon>Pseudomonadota</taxon>
        <taxon>Alphaproteobacteria</taxon>
        <taxon>Hyphomicrobiales</taxon>
        <taxon>Nitrobacteraceae</taxon>
        <taxon>Rhodoplanes</taxon>
    </lineage>
</organism>
<dbReference type="Pfam" id="PF01184">
    <property type="entry name" value="Gpr1_Fun34_YaaH"/>
    <property type="match status" value="1"/>
</dbReference>
<name>A0ABT5JJ28_RHOTP</name>
<dbReference type="InterPro" id="IPR000791">
    <property type="entry name" value="Gpr1/Fun34/SatP-like"/>
</dbReference>
<feature type="transmembrane region" description="Helical" evidence="6">
    <location>
        <begin position="63"/>
        <end position="85"/>
    </location>
</feature>
<feature type="transmembrane region" description="Helical" evidence="6">
    <location>
        <begin position="97"/>
        <end position="115"/>
    </location>
</feature>
<feature type="transmembrane region" description="Helical" evidence="6">
    <location>
        <begin position="149"/>
        <end position="170"/>
    </location>
</feature>
<dbReference type="RefSeq" id="WP_272780327.1">
    <property type="nucleotide sequence ID" value="NZ_JAQQLI010000076.1"/>
</dbReference>
<evidence type="ECO:0000256" key="6">
    <source>
        <dbReference type="SAM" id="Phobius"/>
    </source>
</evidence>
<keyword evidence="3 6" id="KW-0812">Transmembrane</keyword>
<feature type="transmembrane region" description="Helical" evidence="6">
    <location>
        <begin position="29"/>
        <end position="51"/>
    </location>
</feature>
<evidence type="ECO:0000313" key="8">
    <source>
        <dbReference type="Proteomes" id="UP001165652"/>
    </source>
</evidence>
<evidence type="ECO:0000256" key="4">
    <source>
        <dbReference type="ARBA" id="ARBA00022989"/>
    </source>
</evidence>
<keyword evidence="5 6" id="KW-0472">Membrane</keyword>
<reference evidence="7" key="1">
    <citation type="journal article" date="2023" name="Microbiol Resour">
        <title>Genome Sequences of Rhodoplanes serenus and Two Thermotolerant Strains, Rhodoplanes tepidamans and 'Rhodoplanes cryptolactis,' Further Refine the Genus.</title>
        <authorList>
            <person name="Rayyan A.A."/>
            <person name="Kyndt J.A."/>
        </authorList>
    </citation>
    <scope>NUCLEOTIDE SEQUENCE</scope>
    <source>
        <strain evidence="7">DSM 9987</strain>
    </source>
</reference>
<reference evidence="7" key="2">
    <citation type="submission" date="2023-02" db="EMBL/GenBank/DDBJ databases">
        <authorList>
            <person name="Rayyan A."/>
            <person name="Meyer T."/>
            <person name="Kyndt J.A."/>
        </authorList>
    </citation>
    <scope>NUCLEOTIDE SEQUENCE</scope>
    <source>
        <strain evidence="7">DSM 9987</strain>
    </source>
</reference>
<dbReference type="Proteomes" id="UP001165652">
    <property type="component" value="Unassembled WGS sequence"/>
</dbReference>
<comment type="subcellular location">
    <subcellularLocation>
        <location evidence="1">Membrane</location>
        <topology evidence="1">Multi-pass membrane protein</topology>
    </subcellularLocation>
</comment>
<evidence type="ECO:0000256" key="3">
    <source>
        <dbReference type="ARBA" id="ARBA00022692"/>
    </source>
</evidence>
<feature type="transmembrane region" description="Helical" evidence="6">
    <location>
        <begin position="122"/>
        <end position="143"/>
    </location>
</feature>
<keyword evidence="8" id="KW-1185">Reference proteome</keyword>
<evidence type="ECO:0000313" key="7">
    <source>
        <dbReference type="EMBL" id="MDC7789503.1"/>
    </source>
</evidence>
<accession>A0ABT5JJ28</accession>
<dbReference type="PANTHER" id="PTHR30178:SF3">
    <property type="entry name" value="SUCCINATE-ACETATE_PROTON SYMPORTER SATP"/>
    <property type="match status" value="1"/>
</dbReference>
<dbReference type="EMBL" id="JAQQLI010000076">
    <property type="protein sequence ID" value="MDC7789503.1"/>
    <property type="molecule type" value="Genomic_DNA"/>
</dbReference>
<dbReference type="PANTHER" id="PTHR30178">
    <property type="entry name" value="INNER MEMBRANE PROTEIN YAAH"/>
    <property type="match status" value="1"/>
</dbReference>
<protein>
    <submittedName>
        <fullName evidence="7">Acetate uptake transporter</fullName>
    </submittedName>
</protein>
<keyword evidence="4 6" id="KW-1133">Transmembrane helix</keyword>